<dbReference type="AlphaFoldDB" id="A0A2R4M5Z5"/>
<dbReference type="GO" id="GO:0016758">
    <property type="term" value="F:hexosyltransferase activity"/>
    <property type="evidence" value="ECO:0007669"/>
    <property type="project" value="UniProtKB-ARBA"/>
</dbReference>
<gene>
    <name evidence="2" type="ORF">DA792_17100</name>
</gene>
<dbReference type="KEGG" id="cbak:DA792_17100"/>
<reference evidence="2 3" key="1">
    <citation type="submission" date="2018-03" db="EMBL/GenBank/DDBJ databases">
        <title>The Complete Genome of Celeribacter baekdonensis strain LH4, a Thiosulfate-Oxidizing Alphaproteobacterium Isolated from Gulf of Mexico Continental Slope Sediments.</title>
        <authorList>
            <person name="Flood B.E."/>
            <person name="Bailey J.V."/>
            <person name="Leprich D."/>
        </authorList>
    </citation>
    <scope>NUCLEOTIDE SEQUENCE [LARGE SCALE GENOMIC DNA]</scope>
    <source>
        <strain evidence="2 3">LH4</strain>
    </source>
</reference>
<organism evidence="2 3">
    <name type="scientific">Celeribacter baekdonensis</name>
    <dbReference type="NCBI Taxonomy" id="875171"/>
    <lineage>
        <taxon>Bacteria</taxon>
        <taxon>Pseudomonadati</taxon>
        <taxon>Pseudomonadota</taxon>
        <taxon>Alphaproteobacteria</taxon>
        <taxon>Rhodobacterales</taxon>
        <taxon>Roseobacteraceae</taxon>
        <taxon>Celeribacter</taxon>
    </lineage>
</organism>
<dbReference type="EMBL" id="CP028475">
    <property type="protein sequence ID" value="AVW92593.1"/>
    <property type="molecule type" value="Genomic_DNA"/>
</dbReference>
<dbReference type="InterPro" id="IPR029044">
    <property type="entry name" value="Nucleotide-diphossugar_trans"/>
</dbReference>
<dbReference type="Proteomes" id="UP000241447">
    <property type="component" value="Chromosome"/>
</dbReference>
<dbReference type="CDD" id="cd00761">
    <property type="entry name" value="Glyco_tranf_GTA_type"/>
    <property type="match status" value="1"/>
</dbReference>
<evidence type="ECO:0000313" key="3">
    <source>
        <dbReference type="Proteomes" id="UP000241447"/>
    </source>
</evidence>
<dbReference type="SUPFAM" id="SSF53448">
    <property type="entry name" value="Nucleotide-diphospho-sugar transferases"/>
    <property type="match status" value="1"/>
</dbReference>
<dbReference type="InterPro" id="IPR001173">
    <property type="entry name" value="Glyco_trans_2-like"/>
</dbReference>
<accession>A0A2R4M5Z5</accession>
<evidence type="ECO:0000259" key="1">
    <source>
        <dbReference type="Pfam" id="PF00535"/>
    </source>
</evidence>
<evidence type="ECO:0000313" key="2">
    <source>
        <dbReference type="EMBL" id="AVW92593.1"/>
    </source>
</evidence>
<dbReference type="PANTHER" id="PTHR22916:SF3">
    <property type="entry name" value="UDP-GLCNAC:BETAGAL BETA-1,3-N-ACETYLGLUCOSAMINYLTRANSFERASE-LIKE PROTEIN 1"/>
    <property type="match status" value="1"/>
</dbReference>
<dbReference type="RefSeq" id="WP_107721416.1">
    <property type="nucleotide sequence ID" value="NZ_CP028475.1"/>
</dbReference>
<dbReference type="Pfam" id="PF00535">
    <property type="entry name" value="Glycos_transf_2"/>
    <property type="match status" value="1"/>
</dbReference>
<dbReference type="OrthoDB" id="5291101at2"/>
<sequence length="296" mass="34203">MLDVLIPHYNDADQLDFSLRSVADQTWRGDLRVIVVDDGSDKDQLSRAEKVIIDSDLNIELIRCPENQGRPKARNTLLDASDARFVAWLDAGDVWYPTKLQTQFNRLYKLDYEGADLNSTWVTCNYDWQWTGRRRRTVKQDTTGNQLHDLFVGDRLRAYLWTLLGTRASFMMANRFDERLTRLQDLDYFISFVRGGGVLVSTDTAKPLCCYFKSDIGRNATEIRKCYTTIFDKHRAPLEALGPRFVRRAKAKADFVAARFAKSNGDRLRALSYHVDALRTDPYYVAHRVKKSLRKG</sequence>
<proteinExistence type="predicted"/>
<feature type="domain" description="Glycosyltransferase 2-like" evidence="1">
    <location>
        <begin position="4"/>
        <end position="137"/>
    </location>
</feature>
<dbReference type="Gene3D" id="3.90.550.10">
    <property type="entry name" value="Spore Coat Polysaccharide Biosynthesis Protein SpsA, Chain A"/>
    <property type="match status" value="1"/>
</dbReference>
<protein>
    <recommendedName>
        <fullName evidence="1">Glycosyltransferase 2-like domain-containing protein</fullName>
    </recommendedName>
</protein>
<dbReference type="PANTHER" id="PTHR22916">
    <property type="entry name" value="GLYCOSYLTRANSFERASE"/>
    <property type="match status" value="1"/>
</dbReference>
<name>A0A2R4M5Z5_9RHOB</name>